<dbReference type="GO" id="GO:0016740">
    <property type="term" value="F:transferase activity"/>
    <property type="evidence" value="ECO:0007669"/>
    <property type="project" value="UniProtKB-KW"/>
</dbReference>
<proteinExistence type="predicted"/>
<dbReference type="SUPFAM" id="SSF89796">
    <property type="entry name" value="CoA-transferase family III (CaiB/BaiF)"/>
    <property type="match status" value="1"/>
</dbReference>
<keyword evidence="1" id="KW-0808">Transferase</keyword>
<dbReference type="EMBL" id="JBDIME010000001">
    <property type="protein sequence ID" value="MEN2788033.1"/>
    <property type="molecule type" value="Genomic_DNA"/>
</dbReference>
<dbReference type="RefSeq" id="WP_343887607.1">
    <property type="nucleotide sequence ID" value="NZ_BAAAEH010000005.1"/>
</dbReference>
<gene>
    <name evidence="1" type="ORF">ABC974_00190</name>
</gene>
<dbReference type="PANTHER" id="PTHR48228:SF5">
    <property type="entry name" value="ALPHA-METHYLACYL-COA RACEMASE"/>
    <property type="match status" value="1"/>
</dbReference>
<dbReference type="InterPro" id="IPR003673">
    <property type="entry name" value="CoA-Trfase_fam_III"/>
</dbReference>
<evidence type="ECO:0000313" key="2">
    <source>
        <dbReference type="Proteomes" id="UP001419910"/>
    </source>
</evidence>
<keyword evidence="2" id="KW-1185">Reference proteome</keyword>
<dbReference type="InterPro" id="IPR050509">
    <property type="entry name" value="CoA-transferase_III"/>
</dbReference>
<dbReference type="Gene3D" id="3.40.50.10540">
    <property type="entry name" value="Crotonobetainyl-coa:carnitine coa-transferase, domain 1"/>
    <property type="match status" value="1"/>
</dbReference>
<dbReference type="InterPro" id="IPR023606">
    <property type="entry name" value="CoA-Trfase_III_dom_1_sf"/>
</dbReference>
<dbReference type="PANTHER" id="PTHR48228">
    <property type="entry name" value="SUCCINYL-COA--D-CITRAMALATE COA-TRANSFERASE"/>
    <property type="match status" value="1"/>
</dbReference>
<dbReference type="Proteomes" id="UP001419910">
    <property type="component" value="Unassembled WGS sequence"/>
</dbReference>
<dbReference type="Pfam" id="PF02515">
    <property type="entry name" value="CoA_transf_3"/>
    <property type="match status" value="1"/>
</dbReference>
<name>A0ABU9XWV7_9SPHN</name>
<dbReference type="InterPro" id="IPR044855">
    <property type="entry name" value="CoA-Trfase_III_dom3_sf"/>
</dbReference>
<protein>
    <submittedName>
        <fullName evidence="1">CoA transferase</fullName>
    </submittedName>
</protein>
<reference evidence="1 2" key="1">
    <citation type="submission" date="2024-05" db="EMBL/GenBank/DDBJ databases">
        <authorList>
            <person name="Liu Q."/>
            <person name="Xin Y.-H."/>
        </authorList>
    </citation>
    <scope>NUCLEOTIDE SEQUENCE [LARGE SCALE GENOMIC DNA]</scope>
    <source>
        <strain evidence="1 2">CGMCC 1.10181</strain>
    </source>
</reference>
<organism evidence="1 2">
    <name type="scientific">Sphingomonas oligophenolica</name>
    <dbReference type="NCBI Taxonomy" id="301154"/>
    <lineage>
        <taxon>Bacteria</taxon>
        <taxon>Pseudomonadati</taxon>
        <taxon>Pseudomonadota</taxon>
        <taxon>Alphaproteobacteria</taxon>
        <taxon>Sphingomonadales</taxon>
        <taxon>Sphingomonadaceae</taxon>
        <taxon>Sphingomonas</taxon>
    </lineage>
</organism>
<comment type="caution">
    <text evidence="1">The sequence shown here is derived from an EMBL/GenBank/DDBJ whole genome shotgun (WGS) entry which is preliminary data.</text>
</comment>
<dbReference type="Gene3D" id="3.30.1540.10">
    <property type="entry name" value="formyl-coa transferase, domain 3"/>
    <property type="match status" value="1"/>
</dbReference>
<sequence length="343" mass="36492">MMLQHLRVIDLTSDLGGYAGALLARLGADVVHIGRSPTTLDPGEIEMATHGKRVLDMALDDPALIALIADVDILFRGDERLPVALAPEALAALNPALIDVAILPFDSDGPNADRPATDLTLMARSGLMTIIGDPDRPPLTLPGRQAWALAGIQGAIAALTALNARAADGLGQMASVSAYRSAVLANYREPLMWDWAGRVGNRTGNLLVRGKSGVRQVWECADGYVTWAFVDNQPMMRAVVARMAADGMAGALGEVDWDAILVADTPRETLIGWEELVLAWLATKTKAELTELSNRHGIGLSAISSVEDVLASEHLAARSLWQDADVAGKTVRVPGPIFRETTS</sequence>
<evidence type="ECO:0000313" key="1">
    <source>
        <dbReference type="EMBL" id="MEN2788033.1"/>
    </source>
</evidence>
<accession>A0ABU9XWV7</accession>